<evidence type="ECO:0000256" key="3">
    <source>
        <dbReference type="SAM" id="MobiDB-lite"/>
    </source>
</evidence>
<dbReference type="InterPro" id="IPR050557">
    <property type="entry name" value="RTX_toxin/Mannuronan_C5-epim"/>
</dbReference>
<feature type="region of interest" description="Disordered" evidence="3">
    <location>
        <begin position="139"/>
        <end position="210"/>
    </location>
</feature>
<dbReference type="HOGENOM" id="CLU_578358_0_0_11"/>
<keyword evidence="2" id="KW-0964">Secreted</keyword>
<reference evidence="5" key="1">
    <citation type="journal article" date="2010" name="Stand. Genomic Sci.">
        <title>Complete genome sequence of Conexibacter woesei type strain (ID131577).</title>
        <authorList>
            <person name="Pukall R."/>
            <person name="Lapidus A."/>
            <person name="Glavina Del Rio T."/>
            <person name="Copeland A."/>
            <person name="Tice H."/>
            <person name="Cheng J.-F."/>
            <person name="Lucas S."/>
            <person name="Chen F."/>
            <person name="Nolan M."/>
            <person name="Bruce D."/>
            <person name="Goodwin L."/>
            <person name="Pitluck S."/>
            <person name="Mavromatis K."/>
            <person name="Ivanova N."/>
            <person name="Ovchinnikova G."/>
            <person name="Pati A."/>
            <person name="Chen A."/>
            <person name="Palaniappan K."/>
            <person name="Land M."/>
            <person name="Hauser L."/>
            <person name="Chang Y.-J."/>
            <person name="Jeffries C.D."/>
            <person name="Chain P."/>
            <person name="Meincke L."/>
            <person name="Sims D."/>
            <person name="Brettin T."/>
            <person name="Detter J.C."/>
            <person name="Rohde M."/>
            <person name="Goeker M."/>
            <person name="Bristow J."/>
            <person name="Eisen J.A."/>
            <person name="Markowitz V."/>
            <person name="Kyrpides N.C."/>
            <person name="Klenk H.-P."/>
            <person name="Hugenholtz P."/>
        </authorList>
    </citation>
    <scope>NUCLEOTIDE SEQUENCE [LARGE SCALE GENOMIC DNA]</scope>
    <source>
        <strain evidence="5">DSM 14684</strain>
    </source>
</reference>
<gene>
    <name evidence="5" type="ordered locus">Cwoe_3855</name>
</gene>
<dbReference type="InterPro" id="IPR001343">
    <property type="entry name" value="Hemolysn_Ca-bd"/>
</dbReference>
<evidence type="ECO:0000256" key="2">
    <source>
        <dbReference type="ARBA" id="ARBA00022525"/>
    </source>
</evidence>
<dbReference type="PRINTS" id="PR00313">
    <property type="entry name" value="CABNDNGRPT"/>
</dbReference>
<dbReference type="AlphaFoldDB" id="D3F2K6"/>
<feature type="compositionally biased region" description="Basic and acidic residues" evidence="3">
    <location>
        <begin position="242"/>
        <end position="252"/>
    </location>
</feature>
<dbReference type="eggNOG" id="COG2931">
    <property type="taxonomic scope" value="Bacteria"/>
</dbReference>
<evidence type="ECO:0000256" key="4">
    <source>
        <dbReference type="SAM" id="SignalP"/>
    </source>
</evidence>
<dbReference type="GO" id="GO:0005509">
    <property type="term" value="F:calcium ion binding"/>
    <property type="evidence" value="ECO:0007669"/>
    <property type="project" value="InterPro"/>
</dbReference>
<feature type="region of interest" description="Disordered" evidence="3">
    <location>
        <begin position="236"/>
        <end position="360"/>
    </location>
</feature>
<proteinExistence type="predicted"/>
<evidence type="ECO:0000256" key="1">
    <source>
        <dbReference type="ARBA" id="ARBA00004613"/>
    </source>
</evidence>
<dbReference type="Gene3D" id="2.150.10.10">
    <property type="entry name" value="Serralysin-like metalloprotease, C-terminal"/>
    <property type="match status" value="1"/>
</dbReference>
<feature type="compositionally biased region" description="Gly residues" evidence="3">
    <location>
        <begin position="315"/>
        <end position="327"/>
    </location>
</feature>
<dbReference type="Pfam" id="PF00353">
    <property type="entry name" value="HemolysinCabind"/>
    <property type="match status" value="4"/>
</dbReference>
<evidence type="ECO:0000313" key="5">
    <source>
        <dbReference type="EMBL" id="ADB52272.1"/>
    </source>
</evidence>
<dbReference type="STRING" id="469383.Cwoe_3855"/>
<dbReference type="InterPro" id="IPR018511">
    <property type="entry name" value="Hemolysin-typ_Ca-bd_CS"/>
</dbReference>
<dbReference type="OrthoDB" id="3765336at2"/>
<dbReference type="InterPro" id="IPR011049">
    <property type="entry name" value="Serralysin-like_metalloprot_C"/>
</dbReference>
<dbReference type="Gene3D" id="2.160.20.160">
    <property type="match status" value="1"/>
</dbReference>
<keyword evidence="6" id="KW-1185">Reference proteome</keyword>
<dbReference type="PROSITE" id="PS00330">
    <property type="entry name" value="HEMOLYSIN_CALCIUM"/>
    <property type="match status" value="1"/>
</dbReference>
<dbReference type="KEGG" id="cwo:Cwoe_3855"/>
<evidence type="ECO:0000313" key="6">
    <source>
        <dbReference type="Proteomes" id="UP000008229"/>
    </source>
</evidence>
<dbReference type="SUPFAM" id="SSF51120">
    <property type="entry name" value="beta-Roll"/>
    <property type="match status" value="3"/>
</dbReference>
<dbReference type="PANTHER" id="PTHR38340">
    <property type="entry name" value="S-LAYER PROTEIN"/>
    <property type="match status" value="1"/>
</dbReference>
<accession>D3F2K6</accession>
<dbReference type="EMBL" id="CP001854">
    <property type="protein sequence ID" value="ADB52272.1"/>
    <property type="molecule type" value="Genomic_DNA"/>
</dbReference>
<name>D3F2K6_CONWI</name>
<dbReference type="Proteomes" id="UP000008229">
    <property type="component" value="Chromosome"/>
</dbReference>
<comment type="subcellular location">
    <subcellularLocation>
        <location evidence="1">Secreted</location>
    </subcellularLocation>
</comment>
<feature type="compositionally biased region" description="Gly residues" evidence="3">
    <location>
        <begin position="163"/>
        <end position="175"/>
    </location>
</feature>
<feature type="chain" id="PRO_5003042923" evidence="4">
    <location>
        <begin position="21"/>
        <end position="472"/>
    </location>
</feature>
<organism evidence="5 6">
    <name type="scientific">Conexibacter woesei (strain DSM 14684 / CCUG 47730 / CIP 108061 / JCM 11494 / NBRC 100937 / ID131577)</name>
    <dbReference type="NCBI Taxonomy" id="469383"/>
    <lineage>
        <taxon>Bacteria</taxon>
        <taxon>Bacillati</taxon>
        <taxon>Actinomycetota</taxon>
        <taxon>Thermoleophilia</taxon>
        <taxon>Solirubrobacterales</taxon>
        <taxon>Conexibacteraceae</taxon>
        <taxon>Conexibacter</taxon>
    </lineage>
</organism>
<dbReference type="PANTHER" id="PTHR38340:SF1">
    <property type="entry name" value="S-LAYER PROTEIN"/>
    <property type="match status" value="1"/>
</dbReference>
<feature type="compositionally biased region" description="Basic and acidic residues" evidence="3">
    <location>
        <begin position="304"/>
        <end position="314"/>
    </location>
</feature>
<sequence precursor="true">MRTVVLAGVVLMLSPVVAGAAQVGTTAPFCPSPRGCVDLGSVSVVAAPGERNVVTVTRELGGIVVVHDDGAPLVSAGDCSQVDSHTVRCPYPSVGILLGDGDDSALLATNAAVDGGPGDDRLRAEREAGYVSFIGGEGNDVLDATDPNASTLDGGPGDDVLSGSGGEDGLIGGAGDDQLSAARGNDFLTPGPGADDVDGGAGRDLFSHADRGTTPLTFALTDGRTGEDPRAVGIEDVIGGDGADRITGDDRPNLILGSGGNDDLAARGGDDEVDGDGGADTLDGGPGADHVYGRRAAWRGPLDSSERDGADRLRGGPGRDGLDGGPGADRLTCDGGFDHVAAGDGDRLPTPAGSTRSRGSDCERLNFRTSRSRTFFCLLPASLRPVGAQLWLTNPCRGGAWHTRAVMLRGADRTLLARGVAHHGALNIRLQPTRRGRRVLRTGTTREILLSVQTDLPRNRQHRSVRIAIRVG</sequence>
<protein>
    <submittedName>
        <fullName evidence="5">Hemolysin-type calcium-binding region</fullName>
    </submittedName>
</protein>
<keyword evidence="4" id="KW-0732">Signal</keyword>
<dbReference type="RefSeq" id="WP_012935323.1">
    <property type="nucleotide sequence ID" value="NC_013739.1"/>
</dbReference>
<feature type="signal peptide" evidence="4">
    <location>
        <begin position="1"/>
        <end position="20"/>
    </location>
</feature>
<dbReference type="GO" id="GO:0005576">
    <property type="term" value="C:extracellular region"/>
    <property type="evidence" value="ECO:0007669"/>
    <property type="project" value="UniProtKB-SubCell"/>
</dbReference>